<proteinExistence type="predicted"/>
<dbReference type="EMBL" id="CP009122">
    <property type="protein sequence ID" value="AJA11482.1"/>
    <property type="molecule type" value="Genomic_DNA"/>
</dbReference>
<name>A0A0A7PTR3_9SPHN</name>
<dbReference type="AlphaFoldDB" id="A0A0A7PTR3"/>
<dbReference type="GO" id="GO:0003697">
    <property type="term" value="F:single-stranded DNA binding"/>
    <property type="evidence" value="ECO:0007669"/>
    <property type="project" value="InterPro"/>
</dbReference>
<dbReference type="Proteomes" id="UP000030907">
    <property type="component" value="Chromosome"/>
</dbReference>
<keyword evidence="2" id="KW-1185">Reference proteome</keyword>
<evidence type="ECO:0000313" key="1">
    <source>
        <dbReference type="EMBL" id="AJA11482.1"/>
    </source>
</evidence>
<protein>
    <recommendedName>
        <fullName evidence="3">Abasic site processing protein</fullName>
    </recommendedName>
</protein>
<dbReference type="Pfam" id="PF02586">
    <property type="entry name" value="SRAP"/>
    <property type="match status" value="1"/>
</dbReference>
<dbReference type="STRING" id="1515612.SKP52_23200"/>
<gene>
    <name evidence="1" type="ORF">SKP52_23200</name>
</gene>
<dbReference type="SUPFAM" id="SSF143081">
    <property type="entry name" value="BB1717-like"/>
    <property type="match status" value="1"/>
</dbReference>
<dbReference type="GO" id="GO:0106300">
    <property type="term" value="P:protein-DNA covalent cross-linking repair"/>
    <property type="evidence" value="ECO:0007669"/>
    <property type="project" value="InterPro"/>
</dbReference>
<dbReference type="HOGENOM" id="CLU_092416_1_0_5"/>
<evidence type="ECO:0000313" key="2">
    <source>
        <dbReference type="Proteomes" id="UP000030907"/>
    </source>
</evidence>
<organism evidence="1 2">
    <name type="scientific">Sphingopyxis fribergensis</name>
    <dbReference type="NCBI Taxonomy" id="1515612"/>
    <lineage>
        <taxon>Bacteria</taxon>
        <taxon>Pseudomonadati</taxon>
        <taxon>Pseudomonadota</taxon>
        <taxon>Alphaproteobacteria</taxon>
        <taxon>Sphingomonadales</taxon>
        <taxon>Sphingomonadaceae</taxon>
        <taxon>Sphingopyxis</taxon>
    </lineage>
</organism>
<evidence type="ECO:0008006" key="3">
    <source>
        <dbReference type="Google" id="ProtNLM"/>
    </source>
</evidence>
<reference evidence="1 2" key="1">
    <citation type="journal article" date="2015" name="Int. J. Syst. Evol. Microbiol.">
        <title>Description of Sphingopyxis fribergensis sp. nov. - a soil bacterium with the ability to degrade styrene and phenylacetic acid.</title>
        <authorList>
            <person name="Oelschlagel M."/>
            <person name="Ruckert C."/>
            <person name="Kalinowski J."/>
            <person name="Schmidt G."/>
            <person name="Schlomann M."/>
            <person name="Tischler D."/>
        </authorList>
    </citation>
    <scope>NUCLEOTIDE SEQUENCE [LARGE SCALE GENOMIC DNA]</scope>
    <source>
        <strain evidence="1 2">Kp5.2</strain>
    </source>
</reference>
<sequence>MGIAPTPFDPDAPSGGVQALVRRNPDNMTEIEMVKAVWGSDPRFSDGINYRFVRAEGRAFPARRCLIPASEFRMGTGDHRYRVTLDSGNFFYLAAVWDPPLADWPLSYRILTIPAGADVIPYQSRHGVIIQRRDANHWLDGSLPNELLFEEPPRRTLFVEPLRKQAELPL</sequence>
<dbReference type="Gene3D" id="3.90.1680.10">
    <property type="entry name" value="SOS response associated peptidase-like"/>
    <property type="match status" value="1"/>
</dbReference>
<accession>A0A0A7PTR3</accession>
<dbReference type="RefSeq" id="WP_037553332.1">
    <property type="nucleotide sequence ID" value="NZ_CP009122.1"/>
</dbReference>
<dbReference type="InterPro" id="IPR036590">
    <property type="entry name" value="SRAP-like"/>
</dbReference>
<dbReference type="InterPro" id="IPR003738">
    <property type="entry name" value="SRAP"/>
</dbReference>
<dbReference type="KEGG" id="sphk:SKP52_23200"/>